<evidence type="ECO:0000256" key="1">
    <source>
        <dbReference type="ARBA" id="ARBA00023242"/>
    </source>
</evidence>
<comment type="caution">
    <text evidence="3">The sequence shown here is derived from an EMBL/GenBank/DDBJ whole genome shotgun (WGS) entry which is preliminary data.</text>
</comment>
<keyword evidence="1 2" id="KW-0539">Nucleus</keyword>
<dbReference type="GO" id="GO:0006355">
    <property type="term" value="P:regulation of DNA-templated transcription"/>
    <property type="evidence" value="ECO:0007669"/>
    <property type="project" value="UniProtKB-UniRule"/>
</dbReference>
<name>A0AAW1CU86_9HEMI</name>
<keyword evidence="2" id="KW-0158">Chromosome</keyword>
<dbReference type="AlphaFoldDB" id="A0AAW1CU86"/>
<dbReference type="Gene3D" id="1.10.10.60">
    <property type="entry name" value="Homeodomain-like"/>
    <property type="match status" value="1"/>
</dbReference>
<accession>A0AAW1CU86</accession>
<dbReference type="GO" id="GO:0031848">
    <property type="term" value="P:protection from non-homologous end joining at telomere"/>
    <property type="evidence" value="ECO:0007669"/>
    <property type="project" value="TreeGrafter"/>
</dbReference>
<dbReference type="Proteomes" id="UP001461498">
    <property type="component" value="Unassembled WGS sequence"/>
</dbReference>
<evidence type="ECO:0000313" key="4">
    <source>
        <dbReference type="Proteomes" id="UP001461498"/>
    </source>
</evidence>
<comment type="function">
    <text evidence="2">Acts both as a regulator of telomere function and as a transcription regulator. Involved in the regulation of telomere length and protection as a component of the shelterin complex (telosome). Does not bind DNA directly: recruited to telomeric double-stranded 5'-TTAGGG-3' repeats via its interaction with terf2. Independently of its function in telomeres, also acts as a transcription regulator: recruited to extratelomeric 5'-TTAGGG-3' sites via its association with terf2 or other factors, and regulates gene expression.</text>
</comment>
<comment type="subcellular location">
    <subcellularLocation>
        <location evidence="2">Nucleus</location>
    </subcellularLocation>
    <subcellularLocation>
        <location evidence="2">Chromosome</location>
        <location evidence="2">Telomere</location>
    </subcellularLocation>
</comment>
<keyword evidence="2" id="KW-0010">Activator</keyword>
<gene>
    <name evidence="3" type="ORF">O3M35_012059</name>
</gene>
<evidence type="ECO:0000313" key="3">
    <source>
        <dbReference type="EMBL" id="KAK9501323.1"/>
    </source>
</evidence>
<evidence type="ECO:0000256" key="2">
    <source>
        <dbReference type="RuleBase" id="RU367107"/>
    </source>
</evidence>
<reference evidence="3 4" key="1">
    <citation type="submission" date="2022-12" db="EMBL/GenBank/DDBJ databases">
        <title>Chromosome-level genome assembly of true bugs.</title>
        <authorList>
            <person name="Ma L."/>
            <person name="Li H."/>
        </authorList>
    </citation>
    <scope>NUCLEOTIDE SEQUENCE [LARGE SCALE GENOMIC DNA]</scope>
    <source>
        <strain evidence="3">Lab_2022b</strain>
    </source>
</reference>
<protein>
    <recommendedName>
        <fullName evidence="2">Telomeric repeat-binding factor 2-interacting protein 1</fullName>
        <shortName evidence="2">TERF2-interacting telomeric protein 1</shortName>
    </recommendedName>
    <alternativeName>
        <fullName evidence="2">Repressor/activator protein 1 homolog</fullName>
    </alternativeName>
</protein>
<sequence>MGDELRSAERFKDNKTVMDYFSLKLNDLNESNSYQENNDKSDKKMNVIQCSSTLKDSDEENSAGKCGECIPVSGVNHKPCCKLKYLTDNDLESCEIYTSSGKFKSTSVKCSLKSEKQNERIRKPYSYIEKLSIIKYIVRNHLYRYLGGNRIWKDMEASNICPNRTWMSLQNHYKKSLINELETFEFLTVGHLKKFRLRID</sequence>
<keyword evidence="2" id="KW-0805">Transcription regulation</keyword>
<comment type="subunit">
    <text evidence="2">Homodimer.</text>
</comment>
<comment type="similarity">
    <text evidence="2">Belongs to the RAP1 family.</text>
</comment>
<dbReference type="GO" id="GO:0042162">
    <property type="term" value="F:telomeric DNA binding"/>
    <property type="evidence" value="ECO:0007669"/>
    <property type="project" value="TreeGrafter"/>
</dbReference>
<dbReference type="GO" id="GO:0070187">
    <property type="term" value="C:shelterin complex"/>
    <property type="evidence" value="ECO:0007669"/>
    <property type="project" value="TreeGrafter"/>
</dbReference>
<keyword evidence="2" id="KW-0779">Telomere</keyword>
<organism evidence="3 4">
    <name type="scientific">Rhynocoris fuscipes</name>
    <dbReference type="NCBI Taxonomy" id="488301"/>
    <lineage>
        <taxon>Eukaryota</taxon>
        <taxon>Metazoa</taxon>
        <taxon>Ecdysozoa</taxon>
        <taxon>Arthropoda</taxon>
        <taxon>Hexapoda</taxon>
        <taxon>Insecta</taxon>
        <taxon>Pterygota</taxon>
        <taxon>Neoptera</taxon>
        <taxon>Paraneoptera</taxon>
        <taxon>Hemiptera</taxon>
        <taxon>Heteroptera</taxon>
        <taxon>Panheteroptera</taxon>
        <taxon>Cimicomorpha</taxon>
        <taxon>Reduviidae</taxon>
        <taxon>Harpactorinae</taxon>
        <taxon>Harpactorini</taxon>
        <taxon>Rhynocoris</taxon>
    </lineage>
</organism>
<dbReference type="GO" id="GO:0010833">
    <property type="term" value="P:telomere maintenance via telomere lengthening"/>
    <property type="evidence" value="ECO:0007669"/>
    <property type="project" value="UniProtKB-UniRule"/>
</dbReference>
<proteinExistence type="inferred from homology"/>
<dbReference type="PANTHER" id="PTHR16466:SF6">
    <property type="entry name" value="TELOMERIC REPEAT-BINDING FACTOR 2-INTERACTING PROTEIN 1"/>
    <property type="match status" value="1"/>
</dbReference>
<keyword evidence="4" id="KW-1185">Reference proteome</keyword>
<dbReference type="EMBL" id="JAPXFL010000009">
    <property type="protein sequence ID" value="KAK9501323.1"/>
    <property type="molecule type" value="Genomic_DNA"/>
</dbReference>
<keyword evidence="2" id="KW-0804">Transcription</keyword>
<dbReference type="PANTHER" id="PTHR16466">
    <property type="entry name" value="TELOMERE REPEAT-BINDING FACTOR 2-INTERACTING PROTEIN 1"/>
    <property type="match status" value="1"/>
</dbReference>
<dbReference type="InterPro" id="IPR039595">
    <property type="entry name" value="TE2IP/Rap1"/>
</dbReference>